<sequence>MLGTCGIIAFNRTIQELKYDVTLILTADRLPSIAPYRN</sequence>
<dbReference type="STRING" id="1189612.A33Q_1669"/>
<keyword evidence="2" id="KW-1185">Reference proteome</keyword>
<reference evidence="1 2" key="1">
    <citation type="journal article" date="2013" name="Genome Announc.">
        <title>Draft Genome Sequence of Indibacter alkaliphilus Strain LW1T, Isolated from Lonar Lake, a Haloalkaline Lake in the Buldana District of Maharashtra, India.</title>
        <authorList>
            <person name="Singh A."/>
            <person name="Kumar Jangir P."/>
            <person name="Sharma R."/>
            <person name="Singh A."/>
            <person name="Kumar Pinnaka A."/>
            <person name="Shivaji S."/>
        </authorList>
    </citation>
    <scope>NUCLEOTIDE SEQUENCE [LARGE SCALE GENOMIC DNA]</scope>
    <source>
        <strain evidence="2">CCUG 57479 / KCTC 22604 / LW1</strain>
    </source>
</reference>
<evidence type="ECO:0000313" key="2">
    <source>
        <dbReference type="Proteomes" id="UP000006073"/>
    </source>
</evidence>
<dbReference type="EMBL" id="ALWO02000027">
    <property type="protein sequence ID" value="EOZ97860.1"/>
    <property type="molecule type" value="Genomic_DNA"/>
</dbReference>
<protein>
    <submittedName>
        <fullName evidence="1">Uncharacterized protein</fullName>
    </submittedName>
</protein>
<organism evidence="1 2">
    <name type="scientific">Indibacter alkaliphilus (strain CCUG 57479 / KCTC 22604 / LW1)</name>
    <dbReference type="NCBI Taxonomy" id="1189612"/>
    <lineage>
        <taxon>Bacteria</taxon>
        <taxon>Pseudomonadati</taxon>
        <taxon>Bacteroidota</taxon>
        <taxon>Cytophagia</taxon>
        <taxon>Cytophagales</taxon>
        <taxon>Cyclobacteriaceae</taxon>
    </lineage>
</organism>
<gene>
    <name evidence="1" type="ORF">A33Q_1669</name>
</gene>
<name>S2DKV0_INDAL</name>
<proteinExistence type="predicted"/>
<dbReference type="Proteomes" id="UP000006073">
    <property type="component" value="Unassembled WGS sequence"/>
</dbReference>
<comment type="caution">
    <text evidence="1">The sequence shown here is derived from an EMBL/GenBank/DDBJ whole genome shotgun (WGS) entry which is preliminary data.</text>
</comment>
<evidence type="ECO:0000313" key="1">
    <source>
        <dbReference type="EMBL" id="EOZ97860.1"/>
    </source>
</evidence>
<dbReference type="AlphaFoldDB" id="S2DKV0"/>
<accession>S2DKV0</accession>